<evidence type="ECO:0000313" key="2">
    <source>
        <dbReference type="RefSeq" id="XP_033460604.1"/>
    </source>
</evidence>
<dbReference type="RefSeq" id="XP_033460604.1">
    <property type="nucleotide sequence ID" value="XM_033604683.1"/>
</dbReference>
<organism evidence="2">
    <name type="scientific">Dissoconium aciculare CBS 342.82</name>
    <dbReference type="NCBI Taxonomy" id="1314786"/>
    <lineage>
        <taxon>Eukaryota</taxon>
        <taxon>Fungi</taxon>
        <taxon>Dikarya</taxon>
        <taxon>Ascomycota</taxon>
        <taxon>Pezizomycotina</taxon>
        <taxon>Dothideomycetes</taxon>
        <taxon>Dothideomycetidae</taxon>
        <taxon>Mycosphaerellales</taxon>
        <taxon>Dissoconiaceae</taxon>
        <taxon>Dissoconium</taxon>
    </lineage>
</organism>
<protein>
    <submittedName>
        <fullName evidence="2">Uncharacterized protein</fullName>
    </submittedName>
</protein>
<gene>
    <name evidence="2" type="ORF">K489DRAFT_379564</name>
</gene>
<proteinExistence type="predicted"/>
<dbReference type="GeneID" id="54362483"/>
<keyword evidence="1" id="KW-1185">Reference proteome</keyword>
<reference evidence="2" key="2">
    <citation type="submission" date="2020-04" db="EMBL/GenBank/DDBJ databases">
        <authorList>
            <consortium name="NCBI Genome Project"/>
        </authorList>
    </citation>
    <scope>NUCLEOTIDE SEQUENCE</scope>
    <source>
        <strain evidence="2">CBS 342.82</strain>
    </source>
</reference>
<dbReference type="Proteomes" id="UP000504637">
    <property type="component" value="Unplaced"/>
</dbReference>
<accession>A0A6J3M6Q2</accession>
<sequence length="111" mass="12367">MRNAFYPIDPCPDCWQHAMAMHVSSVPAPCVIRPGRVNHVDQSHRRARLCEFIAEQPNLLQKTSREAATVALQYATDVECSSGLVEDASFHSQVKLADQAIHHTTCKLRGV</sequence>
<reference evidence="2" key="3">
    <citation type="submission" date="2025-08" db="UniProtKB">
        <authorList>
            <consortium name="RefSeq"/>
        </authorList>
    </citation>
    <scope>IDENTIFICATION</scope>
    <source>
        <strain evidence="2">CBS 342.82</strain>
    </source>
</reference>
<evidence type="ECO:0000313" key="1">
    <source>
        <dbReference type="Proteomes" id="UP000504637"/>
    </source>
</evidence>
<reference evidence="2" key="1">
    <citation type="submission" date="2020-01" db="EMBL/GenBank/DDBJ databases">
        <authorList>
            <consortium name="DOE Joint Genome Institute"/>
            <person name="Haridas S."/>
            <person name="Albert R."/>
            <person name="Binder M."/>
            <person name="Bloem J."/>
            <person name="Labutti K."/>
            <person name="Salamov A."/>
            <person name="Andreopoulos B."/>
            <person name="Baker S.E."/>
            <person name="Barry K."/>
            <person name="Bills G."/>
            <person name="Bluhm B.H."/>
            <person name="Cannon C."/>
            <person name="Castanera R."/>
            <person name="Culley D.E."/>
            <person name="Daum C."/>
            <person name="Ezra D."/>
            <person name="Gonzalez J.B."/>
            <person name="Henrissat B."/>
            <person name="Kuo A."/>
            <person name="Liang C."/>
            <person name="Lipzen A."/>
            <person name="Lutzoni F."/>
            <person name="Magnuson J."/>
            <person name="Mondo S."/>
            <person name="Nolan M."/>
            <person name="Ohm R."/>
            <person name="Pangilinan J."/>
            <person name="Park H.-J."/>
            <person name="Ramirez L."/>
            <person name="Alfaro M."/>
            <person name="Sun H."/>
            <person name="Tritt A."/>
            <person name="Yoshinaga Y."/>
            <person name="Zwiers L.-H."/>
            <person name="Turgeon B.G."/>
            <person name="Goodwin S.B."/>
            <person name="Spatafora J.W."/>
            <person name="Crous P.W."/>
            <person name="Grigoriev I.V."/>
        </authorList>
    </citation>
    <scope>NUCLEOTIDE SEQUENCE</scope>
    <source>
        <strain evidence="2">CBS 342.82</strain>
    </source>
</reference>
<name>A0A6J3M6Q2_9PEZI</name>
<dbReference type="AlphaFoldDB" id="A0A6J3M6Q2"/>